<keyword evidence="2" id="KW-0378">Hydrolase</keyword>
<dbReference type="Proteomes" id="UP000303847">
    <property type="component" value="Chromosome"/>
</dbReference>
<dbReference type="RefSeq" id="WP_009112590.1">
    <property type="nucleotide sequence ID" value="NZ_CP034036.1"/>
</dbReference>
<evidence type="ECO:0000313" key="4">
    <source>
        <dbReference type="Proteomes" id="UP000303847"/>
    </source>
</evidence>
<accession>A0A2U1UIH4</accession>
<organism evidence="1 3">
    <name type="scientific">Brenneria nigrifluens DSM 30175 = ATCC 13028</name>
    <dbReference type="NCBI Taxonomy" id="1121120"/>
    <lineage>
        <taxon>Bacteria</taxon>
        <taxon>Pseudomonadati</taxon>
        <taxon>Pseudomonadota</taxon>
        <taxon>Gammaproteobacteria</taxon>
        <taxon>Enterobacterales</taxon>
        <taxon>Pectobacteriaceae</taxon>
        <taxon>Brenneria</taxon>
    </lineage>
</organism>
<sequence length="173" mass="19534">MSWISTYTGRHFNYAEPSLDDICIGDIAHALSQINRFCGHTLWPYSVAQHSIGASYIVPPEFAFEALMHDAHEAYVSNMMSPLKHMLPDYKQVEANVEVMVRLHYGLPLRMSAEVKHADLVMLATEKEALLHPNSGNWPILDGIEPSTQIIVPMSAADAEREFMNRFNELSPH</sequence>
<protein>
    <submittedName>
        <fullName evidence="2">HD family hydrolase</fullName>
    </submittedName>
</protein>
<dbReference type="EMBL" id="QDKK01000037">
    <property type="protein sequence ID" value="PWC21485.1"/>
    <property type="molecule type" value="Genomic_DNA"/>
</dbReference>
<evidence type="ECO:0000313" key="3">
    <source>
        <dbReference type="Proteomes" id="UP000295985"/>
    </source>
</evidence>
<dbReference type="GO" id="GO:0016787">
    <property type="term" value="F:hydrolase activity"/>
    <property type="evidence" value="ECO:0007669"/>
    <property type="project" value="UniProtKB-KW"/>
</dbReference>
<evidence type="ECO:0000313" key="1">
    <source>
        <dbReference type="EMBL" id="PWC21485.1"/>
    </source>
</evidence>
<dbReference type="Proteomes" id="UP000295985">
    <property type="component" value="Unassembled WGS sequence"/>
</dbReference>
<dbReference type="EMBL" id="CP034036">
    <property type="protein sequence ID" value="QCR04422.1"/>
    <property type="molecule type" value="Genomic_DNA"/>
</dbReference>
<proteinExistence type="predicted"/>
<evidence type="ECO:0000313" key="2">
    <source>
        <dbReference type="EMBL" id="QCR04422.1"/>
    </source>
</evidence>
<dbReference type="Gene3D" id="1.10.3210.10">
    <property type="entry name" value="Hypothetical protein af1432"/>
    <property type="match status" value="1"/>
</dbReference>
<gene>
    <name evidence="1" type="ORF">DDT54_18810</name>
    <name evidence="2" type="ORF">EH206_09700</name>
</gene>
<dbReference type="AlphaFoldDB" id="A0A2U1UIH4"/>
<dbReference type="OrthoDB" id="1099791at2"/>
<reference evidence="2 4" key="2">
    <citation type="submission" date="2018-11" db="EMBL/GenBank/DDBJ databases">
        <title>Genome sequences of Brenneria nigrifluens and Brenneria rubrifaciens.</title>
        <authorList>
            <person name="Poret-Peterson A.T."/>
            <person name="McClean A.E."/>
            <person name="Kluepfel D.A."/>
        </authorList>
    </citation>
    <scope>NUCLEOTIDE SEQUENCE [LARGE SCALE GENOMIC DNA]</scope>
    <source>
        <strain evidence="2 4">ATCC 13028</strain>
    </source>
</reference>
<keyword evidence="4" id="KW-1185">Reference proteome</keyword>
<dbReference type="SUPFAM" id="SSF109604">
    <property type="entry name" value="HD-domain/PDEase-like"/>
    <property type="match status" value="1"/>
</dbReference>
<reference evidence="1 3" key="1">
    <citation type="submission" date="2018-04" db="EMBL/GenBank/DDBJ databases">
        <title>Brenneria corticis sp.nov.</title>
        <authorList>
            <person name="Li Y."/>
        </authorList>
    </citation>
    <scope>NUCLEOTIDE SEQUENCE [LARGE SCALE GENOMIC DNA]</scope>
    <source>
        <strain evidence="1 3">LMG 2694</strain>
    </source>
</reference>
<name>A0A2U1UIH4_9GAMM</name>